<dbReference type="PROSITE" id="PS51471">
    <property type="entry name" value="FE2OG_OXY"/>
    <property type="match status" value="1"/>
</dbReference>
<dbReference type="Pfam" id="PF03171">
    <property type="entry name" value="2OG-FeII_Oxy"/>
    <property type="match status" value="1"/>
</dbReference>
<dbReference type="InterPro" id="IPR005123">
    <property type="entry name" value="Oxoglu/Fe-dep_dioxygenase_dom"/>
</dbReference>
<protein>
    <recommendedName>
        <fullName evidence="2">Fe2OG dioxygenase domain-containing protein</fullName>
    </recommendedName>
</protein>
<dbReference type="SUPFAM" id="SSF51556">
    <property type="entry name" value="Metallo-dependent hydrolases"/>
    <property type="match status" value="1"/>
</dbReference>
<dbReference type="Pfam" id="PF14226">
    <property type="entry name" value="DIOX_N"/>
    <property type="match status" value="1"/>
</dbReference>
<dbReference type="OrthoDB" id="194468at2759"/>
<dbReference type="Pfam" id="PF01979">
    <property type="entry name" value="Amidohydro_1"/>
    <property type="match status" value="1"/>
</dbReference>
<evidence type="ECO:0000259" key="2">
    <source>
        <dbReference type="PROSITE" id="PS51471"/>
    </source>
</evidence>
<dbReference type="CDD" id="cd01298">
    <property type="entry name" value="ATZ_TRZ_like"/>
    <property type="match status" value="1"/>
</dbReference>
<comment type="caution">
    <text evidence="3">The sequence shown here is derived from an EMBL/GenBank/DDBJ whole genome shotgun (WGS) entry which is preliminary data.</text>
</comment>
<dbReference type="PANTHER" id="PTHR43794">
    <property type="entry name" value="AMINOHYDROLASE SSNA-RELATED"/>
    <property type="match status" value="1"/>
</dbReference>
<dbReference type="SUPFAM" id="SSF51197">
    <property type="entry name" value="Clavaminate synthase-like"/>
    <property type="match status" value="1"/>
</dbReference>
<dbReference type="InterPro" id="IPR006680">
    <property type="entry name" value="Amidohydro-rel"/>
</dbReference>
<proteinExistence type="predicted"/>
<dbReference type="InterPro" id="IPR050287">
    <property type="entry name" value="MTA/SAH_deaminase"/>
</dbReference>
<organism evidence="3 4">
    <name type="scientific">Lachnellula hyalina</name>
    <dbReference type="NCBI Taxonomy" id="1316788"/>
    <lineage>
        <taxon>Eukaryota</taxon>
        <taxon>Fungi</taxon>
        <taxon>Dikarya</taxon>
        <taxon>Ascomycota</taxon>
        <taxon>Pezizomycotina</taxon>
        <taxon>Leotiomycetes</taxon>
        <taxon>Helotiales</taxon>
        <taxon>Lachnaceae</taxon>
        <taxon>Lachnellula</taxon>
    </lineage>
</organism>
<evidence type="ECO:0000313" key="3">
    <source>
        <dbReference type="EMBL" id="TVY27241.1"/>
    </source>
</evidence>
<dbReference type="Proteomes" id="UP000431533">
    <property type="component" value="Unassembled WGS sequence"/>
</dbReference>
<dbReference type="Gene3D" id="2.60.120.330">
    <property type="entry name" value="B-lactam Antibiotic, Isopenicillin N Synthase, Chain"/>
    <property type="match status" value="1"/>
</dbReference>
<dbReference type="InterPro" id="IPR011059">
    <property type="entry name" value="Metal-dep_hydrolase_composite"/>
</dbReference>
<feature type="domain" description="Fe2OG dioxygenase" evidence="2">
    <location>
        <begin position="680"/>
        <end position="800"/>
    </location>
</feature>
<keyword evidence="1" id="KW-0378">Hydrolase</keyword>
<dbReference type="AlphaFoldDB" id="A0A8H8R392"/>
<reference evidence="3 4" key="1">
    <citation type="submission" date="2018-05" db="EMBL/GenBank/DDBJ databases">
        <title>Genome sequencing and assembly of the regulated plant pathogen Lachnellula willkommii and related sister species for the development of diagnostic species identification markers.</title>
        <authorList>
            <person name="Giroux E."/>
            <person name="Bilodeau G."/>
        </authorList>
    </citation>
    <scope>NUCLEOTIDE SEQUENCE [LARGE SCALE GENOMIC DNA]</scope>
    <source>
        <strain evidence="3 4">CBS 185.66</strain>
    </source>
</reference>
<dbReference type="PANTHER" id="PTHR43794:SF11">
    <property type="entry name" value="AMIDOHYDROLASE-RELATED DOMAIN-CONTAINING PROTEIN"/>
    <property type="match status" value="1"/>
</dbReference>
<dbReference type="Gene3D" id="2.30.40.10">
    <property type="entry name" value="Urease, subunit C, domain 1"/>
    <property type="match status" value="1"/>
</dbReference>
<evidence type="ECO:0000313" key="4">
    <source>
        <dbReference type="Proteomes" id="UP000431533"/>
    </source>
</evidence>
<sequence length="852" mass="92683">MSTEKSTLYTNATIISINPEREIILDGAILVTGCRISAIGKTAILSKSPLPPNTENFSLAGRIILPGLINTHSHLAQSLLRGLAEDLPLHSWLCDAVWPLEASYDADDGYIAARLTIAEMLKSGTTCFLESMLTHRSGFENVVRAVGESGIRACLGKLVKFEETNAQLNITDPRDKDLSSMSIASMLAAHSKHNNIFNSRLQVWAAAGTPRGSPLSSHLGIGLACKAHNIGLTMHCAEAPKDLTIYKDSYNLTPMQFCEKAQLTGPKTVLAHMVHLDLATDLPILRESGTTVAHNPNSNLKLASGIAKVPEMLDAGVNVSLGTDGAPCGNTYDMFREMHLAGILHKGANLDAGVVGAETVLEMATINGARALGLENEIGSLEMGKKADFLVVDPRSLHAAPFDEGQVEGGGVSPVTTVVYSCSGADVEMVVVDGEVLVQGGKLVKMDERDILEAAKKSIKGIRERSGVKAVNRKGWNTNGSSISLQTVYQTLIVSYDSQHPTSLITTIHQTHFPIMAPTKYTDRTIPKISLHDFDARVEEITQQLIHAAETDGFFGLINHGISLAEIEHMFSTSASFFALPDTTKASVPFSHLNAGWEKNAQIRPSTGQPDQKESYQMQFGANMGSSWLPDAALPGFKSTSLDFMHKAQHVSEKLMLCFARGLGFPDDYFVRAHDISRAESQTVLRLLHYFEVDPSAPVPEGYYRAGAHVDWDFITLLFQRPQQSGLEICPGREVSTSFGIGDVWTKVEPAAGEIVCNIGDLLMSWSDDRFKSTFHRVKTPCEKGDWYGERYSMAFFNQPCVDVNIQGPLKKYDGITGREFTQRAMDRNFKALTAKKQALEDVVDSAAAAAS</sequence>
<name>A0A8H8R392_9HELO</name>
<dbReference type="GeneID" id="41984420"/>
<dbReference type="Gene3D" id="3.20.20.140">
    <property type="entry name" value="Metal-dependent hydrolases"/>
    <property type="match status" value="1"/>
</dbReference>
<dbReference type="InterPro" id="IPR026992">
    <property type="entry name" value="DIOX_N"/>
</dbReference>
<dbReference type="InterPro" id="IPR027443">
    <property type="entry name" value="IPNS-like_sf"/>
</dbReference>
<dbReference type="RefSeq" id="XP_031006029.1">
    <property type="nucleotide sequence ID" value="XM_031149184.1"/>
</dbReference>
<keyword evidence="4" id="KW-1185">Reference proteome</keyword>
<dbReference type="InterPro" id="IPR044861">
    <property type="entry name" value="IPNS-like_FE2OG_OXY"/>
</dbReference>
<dbReference type="InterPro" id="IPR032466">
    <property type="entry name" value="Metal_Hydrolase"/>
</dbReference>
<gene>
    <name evidence="3" type="ORF">LHYA1_G004222</name>
</gene>
<evidence type="ECO:0000256" key="1">
    <source>
        <dbReference type="ARBA" id="ARBA00022801"/>
    </source>
</evidence>
<dbReference type="GO" id="GO:0044283">
    <property type="term" value="P:small molecule biosynthetic process"/>
    <property type="evidence" value="ECO:0007669"/>
    <property type="project" value="UniProtKB-ARBA"/>
</dbReference>
<dbReference type="SUPFAM" id="SSF51338">
    <property type="entry name" value="Composite domain of metallo-dependent hydrolases"/>
    <property type="match status" value="2"/>
</dbReference>
<accession>A0A8H8R392</accession>
<dbReference type="EMBL" id="QGMH01000052">
    <property type="protein sequence ID" value="TVY27241.1"/>
    <property type="molecule type" value="Genomic_DNA"/>
</dbReference>
<dbReference type="GO" id="GO:0016810">
    <property type="term" value="F:hydrolase activity, acting on carbon-nitrogen (but not peptide) bonds"/>
    <property type="evidence" value="ECO:0007669"/>
    <property type="project" value="InterPro"/>
</dbReference>